<keyword evidence="1" id="KW-0472">Membrane</keyword>
<evidence type="ECO:0000313" key="3">
    <source>
        <dbReference type="Proteomes" id="UP000807825"/>
    </source>
</evidence>
<gene>
    <name evidence="2" type="ORF">HY912_06100</name>
</gene>
<feature type="transmembrane region" description="Helical" evidence="1">
    <location>
        <begin position="37"/>
        <end position="56"/>
    </location>
</feature>
<dbReference type="Proteomes" id="UP000807825">
    <property type="component" value="Unassembled WGS sequence"/>
</dbReference>
<evidence type="ECO:0000313" key="2">
    <source>
        <dbReference type="EMBL" id="MBI5249049.1"/>
    </source>
</evidence>
<feature type="transmembrane region" description="Helical" evidence="1">
    <location>
        <begin position="68"/>
        <end position="86"/>
    </location>
</feature>
<protein>
    <submittedName>
        <fullName evidence="2">Uncharacterized protein</fullName>
    </submittedName>
</protein>
<dbReference type="AlphaFoldDB" id="A0A9D6V039"/>
<keyword evidence="1" id="KW-0812">Transmembrane</keyword>
<evidence type="ECO:0000256" key="1">
    <source>
        <dbReference type="SAM" id="Phobius"/>
    </source>
</evidence>
<organism evidence="2 3">
    <name type="scientific">Desulfomonile tiedjei</name>
    <dbReference type="NCBI Taxonomy" id="2358"/>
    <lineage>
        <taxon>Bacteria</taxon>
        <taxon>Pseudomonadati</taxon>
        <taxon>Thermodesulfobacteriota</taxon>
        <taxon>Desulfomonilia</taxon>
        <taxon>Desulfomonilales</taxon>
        <taxon>Desulfomonilaceae</taxon>
        <taxon>Desulfomonile</taxon>
    </lineage>
</organism>
<comment type="caution">
    <text evidence="2">The sequence shown here is derived from an EMBL/GenBank/DDBJ whole genome shotgun (WGS) entry which is preliminary data.</text>
</comment>
<feature type="transmembrane region" description="Helical" evidence="1">
    <location>
        <begin position="93"/>
        <end position="113"/>
    </location>
</feature>
<sequence length="118" mass="13024">MKDDKDRGAEKKGKSRVFSAVLSLIVPGLGQMVRGRIFAGLLFLLNVILYFVPLFVTHTMEYDVQTPSLLIAVGVWVCSALDAFLYKSSFLILALLVSLFCFGAGFFGAFFLLPHLDV</sequence>
<name>A0A9D6V039_9BACT</name>
<proteinExistence type="predicted"/>
<accession>A0A9D6V039</accession>
<keyword evidence="1" id="KW-1133">Transmembrane helix</keyword>
<dbReference type="EMBL" id="JACRDE010000175">
    <property type="protein sequence ID" value="MBI5249049.1"/>
    <property type="molecule type" value="Genomic_DNA"/>
</dbReference>
<reference evidence="2" key="1">
    <citation type="submission" date="2020-07" db="EMBL/GenBank/DDBJ databases">
        <title>Huge and variable diversity of episymbiotic CPR bacteria and DPANN archaea in groundwater ecosystems.</title>
        <authorList>
            <person name="He C.Y."/>
            <person name="Keren R."/>
            <person name="Whittaker M."/>
            <person name="Farag I.F."/>
            <person name="Doudna J."/>
            <person name="Cate J.H.D."/>
            <person name="Banfield J.F."/>
        </authorList>
    </citation>
    <scope>NUCLEOTIDE SEQUENCE</scope>
    <source>
        <strain evidence="2">NC_groundwater_1664_Pr3_B-0.1um_52_9</strain>
    </source>
</reference>